<dbReference type="Pfam" id="PF00534">
    <property type="entry name" value="Glycos_transf_1"/>
    <property type="match status" value="1"/>
</dbReference>
<organism evidence="3 4">
    <name type="scientific">Neoroseomonas lacus</name>
    <dbReference type="NCBI Taxonomy" id="287609"/>
    <lineage>
        <taxon>Bacteria</taxon>
        <taxon>Pseudomonadati</taxon>
        <taxon>Pseudomonadota</taxon>
        <taxon>Alphaproteobacteria</taxon>
        <taxon>Acetobacterales</taxon>
        <taxon>Acetobacteraceae</taxon>
        <taxon>Neoroseomonas</taxon>
    </lineage>
</organism>
<evidence type="ECO:0000259" key="2">
    <source>
        <dbReference type="Pfam" id="PF13439"/>
    </source>
</evidence>
<dbReference type="SUPFAM" id="SSF53756">
    <property type="entry name" value="UDP-Glycosyltransferase/glycogen phosphorylase"/>
    <property type="match status" value="1"/>
</dbReference>
<keyword evidence="3" id="KW-0808">Transferase</keyword>
<dbReference type="InterPro" id="IPR028098">
    <property type="entry name" value="Glyco_trans_4-like_N"/>
</dbReference>
<sequence length="424" mass="45117">MTATTAVIEAPARLPRPAAGGGRRASDLPIRLLTFSTLFPNAAQPTHGVFVENRLRHLLASGRATSTVIAPIPWFPSRNRRFGAWANYAAVPSEEVRHGIRVLHPRFAAPPKIGMYTGPWTLLRAARDAFKRLHDEGARFDAIDAHYLYPDGVAAVWLGREVGLPVVITARGSDTSLLPRFVLPRRLIKGALDGAEAVIAVSAGLAEGLPPLGATPGKVTVLRNGVDLAAFRMPKDRAGLRAKFGLTGPALLSVGHLIERKGHHHVIAALRHLPGIQLLIAGEGPERGALMALAARLGVTDRVRLLGSLPHHALAELYGAADALVLASTREGWANVMLESLACGTPVVAGPAWGSREAISAPEAGIVLDEVTPEAIAAAVTRLLAERPPRMATRAHAERFSWDETTRGQLDLFAGVLANRGGLR</sequence>
<dbReference type="Pfam" id="PF13439">
    <property type="entry name" value="Glyco_transf_4"/>
    <property type="match status" value="1"/>
</dbReference>
<dbReference type="PANTHER" id="PTHR12526:SF636">
    <property type="entry name" value="BLL3647 PROTEIN"/>
    <property type="match status" value="1"/>
</dbReference>
<dbReference type="RefSeq" id="WP_188964876.1">
    <property type="nucleotide sequence ID" value="NZ_BMKW01000001.1"/>
</dbReference>
<evidence type="ECO:0000259" key="1">
    <source>
        <dbReference type="Pfam" id="PF00534"/>
    </source>
</evidence>
<accession>A0A917K2C8</accession>
<dbReference type="Proteomes" id="UP000661507">
    <property type="component" value="Unassembled WGS sequence"/>
</dbReference>
<dbReference type="GO" id="GO:0016757">
    <property type="term" value="F:glycosyltransferase activity"/>
    <property type="evidence" value="ECO:0007669"/>
    <property type="project" value="InterPro"/>
</dbReference>
<proteinExistence type="predicted"/>
<feature type="domain" description="Glycosyl transferase family 1" evidence="1">
    <location>
        <begin position="247"/>
        <end position="397"/>
    </location>
</feature>
<keyword evidence="4" id="KW-1185">Reference proteome</keyword>
<feature type="domain" description="Glycosyltransferase subfamily 4-like N-terminal" evidence="2">
    <location>
        <begin position="111"/>
        <end position="229"/>
    </location>
</feature>
<gene>
    <name evidence="3" type="ORF">GCM10011320_00060</name>
</gene>
<dbReference type="PANTHER" id="PTHR12526">
    <property type="entry name" value="GLYCOSYLTRANSFERASE"/>
    <property type="match status" value="1"/>
</dbReference>
<evidence type="ECO:0000313" key="3">
    <source>
        <dbReference type="EMBL" id="GGI97437.1"/>
    </source>
</evidence>
<evidence type="ECO:0000313" key="4">
    <source>
        <dbReference type="Proteomes" id="UP000661507"/>
    </source>
</evidence>
<protein>
    <submittedName>
        <fullName evidence="3">Glycosyl transferase family 1</fullName>
    </submittedName>
</protein>
<dbReference type="Gene3D" id="3.40.50.2000">
    <property type="entry name" value="Glycogen Phosphorylase B"/>
    <property type="match status" value="2"/>
</dbReference>
<dbReference type="InterPro" id="IPR001296">
    <property type="entry name" value="Glyco_trans_1"/>
</dbReference>
<reference evidence="3" key="2">
    <citation type="submission" date="2020-09" db="EMBL/GenBank/DDBJ databases">
        <authorList>
            <person name="Sun Q."/>
            <person name="Zhou Y."/>
        </authorList>
    </citation>
    <scope>NUCLEOTIDE SEQUENCE</scope>
    <source>
        <strain evidence="3">CGMCC 1.3617</strain>
    </source>
</reference>
<dbReference type="AlphaFoldDB" id="A0A917K2C8"/>
<dbReference type="EMBL" id="BMKW01000001">
    <property type="protein sequence ID" value="GGI97437.1"/>
    <property type="molecule type" value="Genomic_DNA"/>
</dbReference>
<reference evidence="3" key="1">
    <citation type="journal article" date="2014" name="Int. J. Syst. Evol. Microbiol.">
        <title>Complete genome sequence of Corynebacterium casei LMG S-19264T (=DSM 44701T), isolated from a smear-ripened cheese.</title>
        <authorList>
            <consortium name="US DOE Joint Genome Institute (JGI-PGF)"/>
            <person name="Walter F."/>
            <person name="Albersmeier A."/>
            <person name="Kalinowski J."/>
            <person name="Ruckert C."/>
        </authorList>
    </citation>
    <scope>NUCLEOTIDE SEQUENCE</scope>
    <source>
        <strain evidence="3">CGMCC 1.3617</strain>
    </source>
</reference>
<name>A0A917K2C8_9PROT</name>
<comment type="caution">
    <text evidence="3">The sequence shown here is derived from an EMBL/GenBank/DDBJ whole genome shotgun (WGS) entry which is preliminary data.</text>
</comment>